<gene>
    <name evidence="18" type="ORF">QR90_10210</name>
</gene>
<dbReference type="EMBL" id="CP010028">
    <property type="protein sequence ID" value="AIZ46592.1"/>
    <property type="molecule type" value="Genomic_DNA"/>
</dbReference>
<dbReference type="FunFam" id="3.20.10.10:FF:000006">
    <property type="entry name" value="Branched-chain amino acid aminotransferase"/>
    <property type="match status" value="1"/>
</dbReference>
<dbReference type="InterPro" id="IPR001544">
    <property type="entry name" value="Aminotrans_IV"/>
</dbReference>
<evidence type="ECO:0000256" key="2">
    <source>
        <dbReference type="ARBA" id="ARBA00004824"/>
    </source>
</evidence>
<comment type="similarity">
    <text evidence="5 15">Belongs to the class-IV pyridoxal-phosphate-dependent aminotransferase family.</text>
</comment>
<dbReference type="GO" id="GO:0052656">
    <property type="term" value="F:L-isoleucine-2-oxoglutarate transaminase activity"/>
    <property type="evidence" value="ECO:0007669"/>
    <property type="project" value="RHEA"/>
</dbReference>
<comment type="pathway">
    <text evidence="4">Amino-acid biosynthesis; L-leucine biosynthesis; L-leucine from 3-methyl-2-oxobutanoate: step 4/4.</text>
</comment>
<reference evidence="19" key="1">
    <citation type="submission" date="2014-11" db="EMBL/GenBank/DDBJ databases">
        <title>Hymenobacter sp. DG25B genome submission.</title>
        <authorList>
            <person name="Jung H.-Y."/>
            <person name="Kim M.K."/>
            <person name="Srinivasan S."/>
            <person name="Lim S."/>
        </authorList>
    </citation>
    <scope>NUCLEOTIDE SEQUENCE [LARGE SCALE GENOMIC DNA]</scope>
    <source>
        <strain evidence="19">DY59</strain>
    </source>
</reference>
<dbReference type="STRING" id="1182571.QR90_10210"/>
<dbReference type="NCBIfam" id="TIGR01123">
    <property type="entry name" value="ilvE_II"/>
    <property type="match status" value="1"/>
</dbReference>
<keyword evidence="10 17" id="KW-0100">Branched-chain amino acid biosynthesis</keyword>
<dbReference type="GO" id="GO:0052655">
    <property type="term" value="F:L-valine-2-oxoglutarate transaminase activity"/>
    <property type="evidence" value="ECO:0007669"/>
    <property type="project" value="RHEA"/>
</dbReference>
<dbReference type="SUPFAM" id="SSF56752">
    <property type="entry name" value="D-aminoacid aminotransferase-like PLP-dependent enzymes"/>
    <property type="match status" value="1"/>
</dbReference>
<evidence type="ECO:0000256" key="7">
    <source>
        <dbReference type="ARBA" id="ARBA00022605"/>
    </source>
</evidence>
<dbReference type="GO" id="GO:0052654">
    <property type="term" value="F:L-leucine-2-oxoglutarate transaminase activity"/>
    <property type="evidence" value="ECO:0007669"/>
    <property type="project" value="RHEA"/>
</dbReference>
<dbReference type="PANTHER" id="PTHR42825">
    <property type="entry name" value="AMINO ACID AMINOTRANSFERASE"/>
    <property type="match status" value="1"/>
</dbReference>
<name>A0A0A7KK75_9DEIO</name>
<evidence type="ECO:0000256" key="17">
    <source>
        <dbReference type="RuleBase" id="RU004517"/>
    </source>
</evidence>
<sequence>MTHTASKDVPNIDWANLGFSYIRTDLRYLSHWKDGAWDAGTLTEDNVLHIAEGSTAIHYGQQCFEGLKAYRCKDGSINIFRPDQNAARMRRSCRRVLMPEISDEQFIDAVTQVVRANERFIPPYGTGGSLYLRPYVIGVGDNIGVRAAPEFIFGVFCVPVGPYFKGGLTPQNFLVSGYDRAAPHGTGAAKVGGNYAASLMPGQQAKDTVIDGHHFADAIYLDPETHTKIEEVGAANFFAITRDGRFVTPKSPSILESITKYSLLWLAEHRLNMSVEEGDVYIDRLGDYTEAGACGTAAVITPIGGIQYGDTFHVFHSETEAGPVTRRLYDELVGIQYGDVPAPDGWIVKV</sequence>
<dbReference type="UniPathway" id="UPA00048">
    <property type="reaction ID" value="UER00073"/>
</dbReference>
<evidence type="ECO:0000313" key="18">
    <source>
        <dbReference type="EMBL" id="AIZ46592.1"/>
    </source>
</evidence>
<dbReference type="CDD" id="cd01557">
    <property type="entry name" value="BCAT_beta_family"/>
    <property type="match status" value="1"/>
</dbReference>
<dbReference type="PROSITE" id="PS00770">
    <property type="entry name" value="AA_TRANSFER_CLASS_4"/>
    <property type="match status" value="1"/>
</dbReference>
<dbReference type="FunFam" id="3.30.470.10:FF:000004">
    <property type="entry name" value="Branched-chain-amino-acid aminotransferase"/>
    <property type="match status" value="1"/>
</dbReference>
<comment type="catalytic activity">
    <reaction evidence="11 17">
        <text>L-valine + 2-oxoglutarate = 3-methyl-2-oxobutanoate + L-glutamate</text>
        <dbReference type="Rhea" id="RHEA:24813"/>
        <dbReference type="ChEBI" id="CHEBI:11851"/>
        <dbReference type="ChEBI" id="CHEBI:16810"/>
        <dbReference type="ChEBI" id="CHEBI:29985"/>
        <dbReference type="ChEBI" id="CHEBI:57762"/>
        <dbReference type="EC" id="2.6.1.42"/>
    </reaction>
</comment>
<keyword evidence="7 17" id="KW-0028">Amino-acid biosynthesis</keyword>
<keyword evidence="6 17" id="KW-0032">Aminotransferase</keyword>
<comment type="cofactor">
    <cofactor evidence="1 16">
        <name>pyridoxal 5'-phosphate</name>
        <dbReference type="ChEBI" id="CHEBI:597326"/>
    </cofactor>
</comment>
<organism evidence="18 19">
    <name type="scientific">Deinococcus radiopugnans</name>
    <dbReference type="NCBI Taxonomy" id="57497"/>
    <lineage>
        <taxon>Bacteria</taxon>
        <taxon>Thermotogati</taxon>
        <taxon>Deinococcota</taxon>
        <taxon>Deinococci</taxon>
        <taxon>Deinococcales</taxon>
        <taxon>Deinococcaceae</taxon>
        <taxon>Deinococcus</taxon>
    </lineage>
</organism>
<dbReference type="AlphaFoldDB" id="A0A0A7KK75"/>
<evidence type="ECO:0000256" key="15">
    <source>
        <dbReference type="RuleBase" id="RU004106"/>
    </source>
</evidence>
<keyword evidence="8 17" id="KW-0808">Transferase</keyword>
<accession>A0A0A7KK75</accession>
<dbReference type="EC" id="2.6.1.42" evidence="17"/>
<dbReference type="HOGENOM" id="CLU_031922_1_0_0"/>
<evidence type="ECO:0000256" key="14">
    <source>
        <dbReference type="PIRSR" id="PIRSR006468-1"/>
    </source>
</evidence>
<evidence type="ECO:0000256" key="16">
    <source>
        <dbReference type="RuleBase" id="RU004516"/>
    </source>
</evidence>
<evidence type="ECO:0000256" key="1">
    <source>
        <dbReference type="ARBA" id="ARBA00001933"/>
    </source>
</evidence>
<dbReference type="Gene3D" id="3.30.470.10">
    <property type="match status" value="1"/>
</dbReference>
<dbReference type="GO" id="GO:0009099">
    <property type="term" value="P:L-valine biosynthetic process"/>
    <property type="evidence" value="ECO:0007669"/>
    <property type="project" value="UniProtKB-UniPathway"/>
</dbReference>
<dbReference type="GO" id="GO:0009097">
    <property type="term" value="P:isoleucine biosynthetic process"/>
    <property type="evidence" value="ECO:0007669"/>
    <property type="project" value="UniProtKB-UniPathway"/>
</dbReference>
<evidence type="ECO:0000256" key="5">
    <source>
        <dbReference type="ARBA" id="ARBA00009320"/>
    </source>
</evidence>
<dbReference type="NCBIfam" id="NF009897">
    <property type="entry name" value="PRK13357.1"/>
    <property type="match status" value="1"/>
</dbReference>
<comment type="pathway">
    <text evidence="3">Amino-acid biosynthesis; L-valine biosynthesis; L-valine from pyruvate: step 4/4.</text>
</comment>
<dbReference type="InterPro" id="IPR005786">
    <property type="entry name" value="B_amino_transII"/>
</dbReference>
<evidence type="ECO:0000256" key="13">
    <source>
        <dbReference type="ARBA" id="ARBA00049229"/>
    </source>
</evidence>
<evidence type="ECO:0000256" key="3">
    <source>
        <dbReference type="ARBA" id="ARBA00004931"/>
    </source>
</evidence>
<dbReference type="KEGG" id="dsw:QR90_10210"/>
<dbReference type="UniPathway" id="UPA00047">
    <property type="reaction ID" value="UER00058"/>
</dbReference>
<evidence type="ECO:0000313" key="19">
    <source>
        <dbReference type="Proteomes" id="UP000030634"/>
    </source>
</evidence>
<evidence type="ECO:0000256" key="8">
    <source>
        <dbReference type="ARBA" id="ARBA00022679"/>
    </source>
</evidence>
<dbReference type="RefSeq" id="WP_039687121.1">
    <property type="nucleotide sequence ID" value="NZ_CP010028.1"/>
</dbReference>
<dbReference type="Proteomes" id="UP000030634">
    <property type="component" value="Chromosome"/>
</dbReference>
<dbReference type="PANTHER" id="PTHR42825:SF2">
    <property type="entry name" value="BRANCHED-CHAIN-AMINO-ACID AMINOTRANSFERASE 3, CHLOROPLASTIC-RELATED"/>
    <property type="match status" value="1"/>
</dbReference>
<keyword evidence="9 16" id="KW-0663">Pyridoxal phosphate</keyword>
<comment type="catalytic activity">
    <reaction evidence="12 17">
        <text>L-isoleucine + 2-oxoglutarate = (S)-3-methyl-2-oxopentanoate + L-glutamate</text>
        <dbReference type="Rhea" id="RHEA:24801"/>
        <dbReference type="ChEBI" id="CHEBI:16810"/>
        <dbReference type="ChEBI" id="CHEBI:29985"/>
        <dbReference type="ChEBI" id="CHEBI:35146"/>
        <dbReference type="ChEBI" id="CHEBI:58045"/>
        <dbReference type="EC" id="2.6.1.42"/>
    </reaction>
</comment>
<evidence type="ECO:0000256" key="10">
    <source>
        <dbReference type="ARBA" id="ARBA00023304"/>
    </source>
</evidence>
<dbReference type="InterPro" id="IPR036038">
    <property type="entry name" value="Aminotransferase-like"/>
</dbReference>
<dbReference type="Gene3D" id="3.20.10.10">
    <property type="entry name" value="D-amino Acid Aminotransferase, subunit A, domain 2"/>
    <property type="match status" value="1"/>
</dbReference>
<dbReference type="InterPro" id="IPR033939">
    <property type="entry name" value="BCAT_family"/>
</dbReference>
<protein>
    <recommendedName>
        <fullName evidence="17">Branched-chain-amino-acid aminotransferase</fullName>
        <ecNumber evidence="17">2.6.1.42</ecNumber>
    </recommendedName>
</protein>
<dbReference type="InterPro" id="IPR018300">
    <property type="entry name" value="Aminotrans_IV_CS"/>
</dbReference>
<evidence type="ECO:0000256" key="6">
    <source>
        <dbReference type="ARBA" id="ARBA00022576"/>
    </source>
</evidence>
<comment type="pathway">
    <text evidence="2">Amino-acid biosynthesis; L-isoleucine biosynthesis; L-isoleucine from 2-oxobutanoate: step 4/4.</text>
</comment>
<dbReference type="GO" id="GO:0009098">
    <property type="term" value="P:L-leucine biosynthetic process"/>
    <property type="evidence" value="ECO:0007669"/>
    <property type="project" value="UniProtKB-UniPathway"/>
</dbReference>
<comment type="catalytic activity">
    <reaction evidence="13 17">
        <text>L-leucine + 2-oxoglutarate = 4-methyl-2-oxopentanoate + L-glutamate</text>
        <dbReference type="Rhea" id="RHEA:18321"/>
        <dbReference type="ChEBI" id="CHEBI:16810"/>
        <dbReference type="ChEBI" id="CHEBI:17865"/>
        <dbReference type="ChEBI" id="CHEBI:29985"/>
        <dbReference type="ChEBI" id="CHEBI:57427"/>
        <dbReference type="EC" id="2.6.1.42"/>
    </reaction>
</comment>
<dbReference type="PIRSF" id="PIRSF006468">
    <property type="entry name" value="BCAT1"/>
    <property type="match status" value="1"/>
</dbReference>
<evidence type="ECO:0000256" key="11">
    <source>
        <dbReference type="ARBA" id="ARBA00048212"/>
    </source>
</evidence>
<dbReference type="UniPathway" id="UPA00049">
    <property type="reaction ID" value="UER00062"/>
</dbReference>
<evidence type="ECO:0000256" key="9">
    <source>
        <dbReference type="ARBA" id="ARBA00022898"/>
    </source>
</evidence>
<evidence type="ECO:0000256" key="4">
    <source>
        <dbReference type="ARBA" id="ARBA00005072"/>
    </source>
</evidence>
<evidence type="ECO:0000256" key="12">
    <source>
        <dbReference type="ARBA" id="ARBA00048798"/>
    </source>
</evidence>
<dbReference type="InterPro" id="IPR043132">
    <property type="entry name" value="BCAT-like_C"/>
</dbReference>
<feature type="modified residue" description="N6-(pyridoxal phosphate)lysine" evidence="14">
    <location>
        <position position="190"/>
    </location>
</feature>
<dbReference type="Pfam" id="PF01063">
    <property type="entry name" value="Aminotran_4"/>
    <property type="match status" value="1"/>
</dbReference>
<proteinExistence type="inferred from homology"/>
<dbReference type="InterPro" id="IPR043131">
    <property type="entry name" value="BCAT-like_N"/>
</dbReference>